<accession>A0A9E5DF66</accession>
<comment type="caution">
    <text evidence="2">The sequence shown here is derived from an EMBL/GenBank/DDBJ whole genome shotgun (WGS) entry which is preliminary data.</text>
</comment>
<dbReference type="EMBL" id="VHLL01000003">
    <property type="protein sequence ID" value="MCT8337320.1"/>
    <property type="molecule type" value="Genomic_DNA"/>
</dbReference>
<feature type="transmembrane region" description="Helical" evidence="1">
    <location>
        <begin position="92"/>
        <end position="111"/>
    </location>
</feature>
<feature type="transmembrane region" description="Helical" evidence="1">
    <location>
        <begin position="123"/>
        <end position="143"/>
    </location>
</feature>
<reference evidence="2" key="1">
    <citation type="submission" date="2019-06" db="EMBL/GenBank/DDBJ databases">
        <title>Methanoculleus strain from Tamsui River, Taipei, Taiwan.</title>
        <authorList>
            <person name="You Y.-T."/>
            <person name="Chen S.-C."/>
            <person name="Lai S.-J."/>
            <person name="Lee Y.-C."/>
            <person name="Lai M.-C."/>
        </authorList>
    </citation>
    <scope>NUCLEOTIDE SEQUENCE</scope>
    <source>
        <strain evidence="2">Afa-1</strain>
    </source>
</reference>
<evidence type="ECO:0000313" key="2">
    <source>
        <dbReference type="EMBL" id="MCT8337320.1"/>
    </source>
</evidence>
<name>A0A9E5DF66_9EURY</name>
<sequence length="180" mass="19213">MKAGPLIAASAVFFFLWVIMPVTLASHGSIGPGSVIFLLSLISLVGSVEFLRGMRRESSRWFWGIPFAAVCTALLLWTGITEWVVLDHPGNPAFQMTFFLPPAAALLLCSFPDDCRARLRIPTGVVAILGIVSLFLASGAFFIPTPVPAPGVMEFVGPLYALLLMPVVGLILIVAGVACR</sequence>
<dbReference type="Proteomes" id="UP001065682">
    <property type="component" value="Unassembled WGS sequence"/>
</dbReference>
<evidence type="ECO:0000256" key="1">
    <source>
        <dbReference type="SAM" id="Phobius"/>
    </source>
</evidence>
<evidence type="ECO:0000313" key="3">
    <source>
        <dbReference type="Proteomes" id="UP001065682"/>
    </source>
</evidence>
<keyword evidence="1" id="KW-0812">Transmembrane</keyword>
<keyword evidence="3" id="KW-1185">Reference proteome</keyword>
<protein>
    <submittedName>
        <fullName evidence="2">Uncharacterized protein</fullName>
    </submittedName>
</protein>
<feature type="transmembrane region" description="Helical" evidence="1">
    <location>
        <begin position="61"/>
        <end position="80"/>
    </location>
</feature>
<keyword evidence="1" id="KW-1133">Transmembrane helix</keyword>
<feature type="transmembrane region" description="Helical" evidence="1">
    <location>
        <begin position="155"/>
        <end position="179"/>
    </location>
</feature>
<proteinExistence type="predicted"/>
<organism evidence="2 3">
    <name type="scientific">Methanoculleus formosensis</name>
    <dbReference type="NCBI Taxonomy" id="2590886"/>
    <lineage>
        <taxon>Archaea</taxon>
        <taxon>Methanobacteriati</taxon>
        <taxon>Methanobacteriota</taxon>
        <taxon>Stenosarchaea group</taxon>
        <taxon>Methanomicrobia</taxon>
        <taxon>Methanomicrobiales</taxon>
        <taxon>Methanomicrobiaceae</taxon>
        <taxon>Methanoculleus</taxon>
    </lineage>
</organism>
<gene>
    <name evidence="2" type="ORF">FKB36_07390</name>
</gene>
<keyword evidence="1" id="KW-0472">Membrane</keyword>
<dbReference type="AlphaFoldDB" id="A0A9E5DF66"/>
<dbReference type="RefSeq" id="WP_261597424.1">
    <property type="nucleotide sequence ID" value="NZ_VHLL01000003.1"/>
</dbReference>
<feature type="transmembrane region" description="Helical" evidence="1">
    <location>
        <begin position="35"/>
        <end position="54"/>
    </location>
</feature>